<keyword evidence="2" id="KW-1185">Reference proteome</keyword>
<evidence type="ECO:0000313" key="1">
    <source>
        <dbReference type="EMBL" id="GLR48155.1"/>
    </source>
</evidence>
<reference evidence="2" key="1">
    <citation type="journal article" date="2019" name="Int. J. Syst. Evol. Microbiol.">
        <title>The Global Catalogue of Microorganisms (GCM) 10K type strain sequencing project: providing services to taxonomists for standard genome sequencing and annotation.</title>
        <authorList>
            <consortium name="The Broad Institute Genomics Platform"/>
            <consortium name="The Broad Institute Genome Sequencing Center for Infectious Disease"/>
            <person name="Wu L."/>
            <person name="Ma J."/>
        </authorList>
    </citation>
    <scope>NUCLEOTIDE SEQUENCE [LARGE SCALE GENOMIC DNA]</scope>
    <source>
        <strain evidence="2">NBRC 102146</strain>
    </source>
</reference>
<evidence type="ECO:0000313" key="2">
    <source>
        <dbReference type="Proteomes" id="UP001156703"/>
    </source>
</evidence>
<comment type="caution">
    <text evidence="1">The sequence shown here is derived from an EMBL/GenBank/DDBJ whole genome shotgun (WGS) entry which is preliminary data.</text>
</comment>
<proteinExistence type="predicted"/>
<organism evidence="1 2">
    <name type="scientific">Sphingomonas astaxanthinifaciens DSM 22298</name>
    <dbReference type="NCBI Taxonomy" id="1123267"/>
    <lineage>
        <taxon>Bacteria</taxon>
        <taxon>Pseudomonadati</taxon>
        <taxon>Pseudomonadota</taxon>
        <taxon>Alphaproteobacteria</taxon>
        <taxon>Sphingomonadales</taxon>
        <taxon>Sphingomonadaceae</taxon>
        <taxon>Sphingomonas</taxon>
    </lineage>
</organism>
<protein>
    <submittedName>
        <fullName evidence="1">Uncharacterized protein</fullName>
    </submittedName>
</protein>
<gene>
    <name evidence="1" type="ORF">GCM10007925_18680</name>
</gene>
<dbReference type="EMBL" id="BSOO01000019">
    <property type="protein sequence ID" value="GLR48155.1"/>
    <property type="molecule type" value="Genomic_DNA"/>
</dbReference>
<name>A0ABQ5Z964_9SPHN</name>
<accession>A0ABQ5Z964</accession>
<dbReference type="Proteomes" id="UP001156703">
    <property type="component" value="Unassembled WGS sequence"/>
</dbReference>
<sequence>MIDFLRIHARETPGASLRAVFIDQNCVYLGSTLIAESEAAIRDYDPRAVLDAAFVAGAAGFVLGKANVAESLDLEKNELAKARWLLWEGERVNLYLLDYLIVHRMDVGGRAYTLERR</sequence>